<evidence type="ECO:0000313" key="1">
    <source>
        <dbReference type="EMBL" id="JAH74181.1"/>
    </source>
</evidence>
<accession>A0A0E9V840</accession>
<reference evidence="1" key="1">
    <citation type="submission" date="2014-11" db="EMBL/GenBank/DDBJ databases">
        <authorList>
            <person name="Amaro Gonzalez C."/>
        </authorList>
    </citation>
    <scope>NUCLEOTIDE SEQUENCE</scope>
</reference>
<dbReference type="AlphaFoldDB" id="A0A0E9V840"/>
<reference evidence="1" key="2">
    <citation type="journal article" date="2015" name="Fish Shellfish Immunol.">
        <title>Early steps in the European eel (Anguilla anguilla)-Vibrio vulnificus interaction in the gills: Role of the RtxA13 toxin.</title>
        <authorList>
            <person name="Callol A."/>
            <person name="Pajuelo D."/>
            <person name="Ebbesson L."/>
            <person name="Teles M."/>
            <person name="MacKenzie S."/>
            <person name="Amaro C."/>
        </authorList>
    </citation>
    <scope>NUCLEOTIDE SEQUENCE</scope>
</reference>
<protein>
    <submittedName>
        <fullName evidence="1">Uncharacterized protein</fullName>
    </submittedName>
</protein>
<dbReference type="EMBL" id="GBXM01034396">
    <property type="protein sequence ID" value="JAH74181.1"/>
    <property type="molecule type" value="Transcribed_RNA"/>
</dbReference>
<sequence length="24" mass="2818">MGFKVALCIHMVILLPCQFIQIWL</sequence>
<organism evidence="1">
    <name type="scientific">Anguilla anguilla</name>
    <name type="common">European freshwater eel</name>
    <name type="synonym">Muraena anguilla</name>
    <dbReference type="NCBI Taxonomy" id="7936"/>
    <lineage>
        <taxon>Eukaryota</taxon>
        <taxon>Metazoa</taxon>
        <taxon>Chordata</taxon>
        <taxon>Craniata</taxon>
        <taxon>Vertebrata</taxon>
        <taxon>Euteleostomi</taxon>
        <taxon>Actinopterygii</taxon>
        <taxon>Neopterygii</taxon>
        <taxon>Teleostei</taxon>
        <taxon>Anguilliformes</taxon>
        <taxon>Anguillidae</taxon>
        <taxon>Anguilla</taxon>
    </lineage>
</organism>
<proteinExistence type="predicted"/>
<name>A0A0E9V840_ANGAN</name>